<dbReference type="GeneID" id="6005610"/>
<protein>
    <submittedName>
        <fullName evidence="2">Uncharacterized protein</fullName>
    </submittedName>
</protein>
<dbReference type="InterPro" id="IPR052058">
    <property type="entry name" value="Alcohol_O-acetyltransferase"/>
</dbReference>
<dbReference type="Gene3D" id="3.30.559.10">
    <property type="entry name" value="Chloramphenicol acetyltransferase-like domain"/>
    <property type="match status" value="1"/>
</dbReference>
<dbReference type="InterPro" id="IPR023213">
    <property type="entry name" value="CAT-like_dom_sf"/>
</dbReference>
<dbReference type="EMBL" id="AACS02000001">
    <property type="protein sequence ID" value="EAU92819.2"/>
    <property type="molecule type" value="Genomic_DNA"/>
</dbReference>
<dbReference type="PANTHER" id="PTHR28037:SF1">
    <property type="entry name" value="ALCOHOL O-ACETYLTRANSFERASE 1-RELATED"/>
    <property type="match status" value="1"/>
</dbReference>
<dbReference type="InParanoid" id="A8N2Q0"/>
<organism evidence="2 3">
    <name type="scientific">Coprinopsis cinerea (strain Okayama-7 / 130 / ATCC MYA-4618 / FGSC 9003)</name>
    <name type="common">Inky cap fungus</name>
    <name type="synonym">Hormographiella aspergillata</name>
    <dbReference type="NCBI Taxonomy" id="240176"/>
    <lineage>
        <taxon>Eukaryota</taxon>
        <taxon>Fungi</taxon>
        <taxon>Dikarya</taxon>
        <taxon>Basidiomycota</taxon>
        <taxon>Agaricomycotina</taxon>
        <taxon>Agaricomycetes</taxon>
        <taxon>Agaricomycetidae</taxon>
        <taxon>Agaricales</taxon>
        <taxon>Agaricineae</taxon>
        <taxon>Psathyrellaceae</taxon>
        <taxon>Coprinopsis</taxon>
    </lineage>
</organism>
<evidence type="ECO:0000313" key="3">
    <source>
        <dbReference type="Proteomes" id="UP000001861"/>
    </source>
</evidence>
<keyword evidence="3" id="KW-1185">Reference proteome</keyword>
<reference evidence="2 3" key="1">
    <citation type="journal article" date="2010" name="Proc. Natl. Acad. Sci. U.S.A.">
        <title>Insights into evolution of multicellular fungi from the assembled chromosomes of the mushroom Coprinopsis cinerea (Coprinus cinereus).</title>
        <authorList>
            <person name="Stajich J.E."/>
            <person name="Wilke S.K."/>
            <person name="Ahren D."/>
            <person name="Au C.H."/>
            <person name="Birren B.W."/>
            <person name="Borodovsky M."/>
            <person name="Burns C."/>
            <person name="Canback B."/>
            <person name="Casselton L.A."/>
            <person name="Cheng C.K."/>
            <person name="Deng J."/>
            <person name="Dietrich F.S."/>
            <person name="Fargo D.C."/>
            <person name="Farman M.L."/>
            <person name="Gathman A.C."/>
            <person name="Goldberg J."/>
            <person name="Guigo R."/>
            <person name="Hoegger P.J."/>
            <person name="Hooker J.B."/>
            <person name="Huggins A."/>
            <person name="James T.Y."/>
            <person name="Kamada T."/>
            <person name="Kilaru S."/>
            <person name="Kodira C."/>
            <person name="Kues U."/>
            <person name="Kupfer D."/>
            <person name="Kwan H.S."/>
            <person name="Lomsadze A."/>
            <person name="Li W."/>
            <person name="Lilly W.W."/>
            <person name="Ma L.J."/>
            <person name="Mackey A.J."/>
            <person name="Manning G."/>
            <person name="Martin F."/>
            <person name="Muraguchi H."/>
            <person name="Natvig D.O."/>
            <person name="Palmerini H."/>
            <person name="Ramesh M.A."/>
            <person name="Rehmeyer C.J."/>
            <person name="Roe B.A."/>
            <person name="Shenoy N."/>
            <person name="Stanke M."/>
            <person name="Ter-Hovhannisyan V."/>
            <person name="Tunlid A."/>
            <person name="Velagapudi R."/>
            <person name="Vision T.J."/>
            <person name="Zeng Q."/>
            <person name="Zolan M.E."/>
            <person name="Pukkila P.J."/>
        </authorList>
    </citation>
    <scope>NUCLEOTIDE SEQUENCE [LARGE SCALE GENOMIC DNA]</scope>
    <source>
        <strain evidence="3">Okayama-7 / 130 / ATCC MYA-4618 / FGSC 9003</strain>
    </source>
</reference>
<dbReference type="VEuPathDB" id="FungiDB:CC1G_01864"/>
<feature type="compositionally biased region" description="Polar residues" evidence="1">
    <location>
        <begin position="30"/>
        <end position="42"/>
    </location>
</feature>
<feature type="region of interest" description="Disordered" evidence="1">
    <location>
        <begin position="1"/>
        <end position="53"/>
    </location>
</feature>
<dbReference type="Proteomes" id="UP000001861">
    <property type="component" value="Unassembled WGS sequence"/>
</dbReference>
<dbReference type="OrthoDB" id="3355480at2759"/>
<dbReference type="eggNOG" id="ENOG502QWC3">
    <property type="taxonomic scope" value="Eukaryota"/>
</dbReference>
<dbReference type="KEGG" id="cci:CC1G_01864"/>
<sequence>MNTPPPYFPHPNSDLEAPKTAAQEGEVVLQTGSFRNQTKAPTPTQPPGPKGANTRAVLSLRQQIVPSLPVTTNDMQLDIQASTSAASLNGDPAAPGSNGVRKIENNVTAGPDKGANGTATISVGRRLGETELSYYLPSRENGVNDMYLHLGFRAPANLVARSRVRIIWAIIRQRHPLLAASIRMNDYDDVRFKYQAIASVDLAISSADAHLEYREQNKDDLIDSYLNGPRTLSNDRLSYLYISSPDTSSESSTDELEFNWMICTTHYIGDGMALHQTANDFFTLLGSKKNEAELQALLNSEMTSNRQEGEQQLPLSIEDRLPESRPERIYGAISTVDHLLSQRKLIGGHAFPRRSGQPRRTVVPTVSFDPEKTKQMLKKCKENGVSISSVVFALCNIAWAKTHTRDGEYPMMMYSALNLRPYLRANENLKSSYWFLAIGYFNVVLPSFLPREGPGEAAIFWHRARSVKLQTSKAAKSPMLASRSQAMAKERGLRSRIWGMQDDGVECKLSMPNPKLFENDTPAPSKALIGLSLLGNLDGTYKHQSFSPVTLHTLTTGSRQRQGGMLLFGYTFVGKLWLSLGYDVNGFDDEVVQRFWKHLLSSADEFLCN</sequence>
<evidence type="ECO:0000256" key="1">
    <source>
        <dbReference type="SAM" id="MobiDB-lite"/>
    </source>
</evidence>
<gene>
    <name evidence="2" type="ORF">CC1G_01864</name>
</gene>
<dbReference type="OMA" id="LICAMHF"/>
<comment type="caution">
    <text evidence="2">The sequence shown here is derived from an EMBL/GenBank/DDBJ whole genome shotgun (WGS) entry which is preliminary data.</text>
</comment>
<proteinExistence type="predicted"/>
<dbReference type="HOGENOM" id="CLU_016660_0_0_1"/>
<dbReference type="PANTHER" id="PTHR28037">
    <property type="entry name" value="ALCOHOL O-ACETYLTRANSFERASE 1-RELATED"/>
    <property type="match status" value="1"/>
</dbReference>
<dbReference type="Gene3D" id="3.30.559.30">
    <property type="entry name" value="Nonribosomal peptide synthetase, condensation domain"/>
    <property type="match status" value="1"/>
</dbReference>
<dbReference type="RefSeq" id="XP_001829184.2">
    <property type="nucleotide sequence ID" value="XM_001829132.2"/>
</dbReference>
<name>A8N2Q0_COPC7</name>
<dbReference type="AlphaFoldDB" id="A8N2Q0"/>
<evidence type="ECO:0000313" key="2">
    <source>
        <dbReference type="EMBL" id="EAU92819.2"/>
    </source>
</evidence>
<accession>A8N2Q0</accession>
<feature type="region of interest" description="Disordered" evidence="1">
    <location>
        <begin position="86"/>
        <end position="117"/>
    </location>
</feature>
<dbReference type="STRING" id="240176.A8N2Q0"/>